<dbReference type="InterPro" id="IPR013105">
    <property type="entry name" value="TPR_2"/>
</dbReference>
<dbReference type="EMBL" id="JBHSMT010000028">
    <property type="protein sequence ID" value="MFC5475513.1"/>
    <property type="molecule type" value="Genomic_DNA"/>
</dbReference>
<accession>A0ABW0MBC1</accession>
<gene>
    <name evidence="4" type="ORF">ACFPM8_16245</name>
</gene>
<sequence>MAIIGFLPLLACPDSRTSQPRAGNNFPFTNGLYILRGSKHAFIREQSLALHLHSTTAQHLERLTSYLEQDPSNLQLLSDTASAAFDSQQYDRCEILLARAEQLQPLSATLTNLKGLNALARSQYASATAAFSQLAETYPDDFGVRYNLAYAKTMSGDYEGAANLLDSRTLEAVLQAPALKVRVLHYLGLLDEAAELGEQYGNRPNADNTLYAALATLALDRNQPDIARAYALRAPTEAESLTTLGMLTLQDVNSSPAVELFEQALERNPQSGRAWVGKGLGLLLGGHLKTAAGSLDHGANIMKTHLGTWVAAGWAHLLAGSFDQARADFNTALEIDPNFAETHGSLAVLEIKEGNTEAAQRHATISLRLNSKCLSGALAQSLLQTARGNAQSGQAILDKALNTPLNATGMTIAQAIARQGFKLPDLK</sequence>
<dbReference type="PANTHER" id="PTHR44858">
    <property type="entry name" value="TETRATRICOPEPTIDE REPEAT PROTEIN 6"/>
    <property type="match status" value="1"/>
</dbReference>
<dbReference type="InterPro" id="IPR050498">
    <property type="entry name" value="Ycf3"/>
</dbReference>
<dbReference type="PANTHER" id="PTHR44858:SF1">
    <property type="entry name" value="UDP-N-ACETYLGLUCOSAMINE--PEPTIDE N-ACETYLGLUCOSAMINYLTRANSFERASE SPINDLY-RELATED"/>
    <property type="match status" value="1"/>
</dbReference>
<dbReference type="Proteomes" id="UP001596045">
    <property type="component" value="Unassembled WGS sequence"/>
</dbReference>
<name>A0ABW0MBC1_9BURK</name>
<organism evidence="4 5">
    <name type="scientific">Paraherbaspirillum soli</name>
    <dbReference type="NCBI Taxonomy" id="631222"/>
    <lineage>
        <taxon>Bacteria</taxon>
        <taxon>Pseudomonadati</taxon>
        <taxon>Pseudomonadota</taxon>
        <taxon>Betaproteobacteria</taxon>
        <taxon>Burkholderiales</taxon>
        <taxon>Oxalobacteraceae</taxon>
        <taxon>Paraherbaspirillum</taxon>
    </lineage>
</organism>
<keyword evidence="1" id="KW-0677">Repeat</keyword>
<protein>
    <submittedName>
        <fullName evidence="4">Tetratricopeptide repeat protein</fullName>
    </submittedName>
</protein>
<feature type="repeat" description="TPR" evidence="3">
    <location>
        <begin position="238"/>
        <end position="271"/>
    </location>
</feature>
<evidence type="ECO:0000256" key="2">
    <source>
        <dbReference type="ARBA" id="ARBA00022803"/>
    </source>
</evidence>
<dbReference type="SMART" id="SM00028">
    <property type="entry name" value="TPR"/>
    <property type="match status" value="4"/>
</dbReference>
<proteinExistence type="predicted"/>
<evidence type="ECO:0000256" key="1">
    <source>
        <dbReference type="ARBA" id="ARBA00022737"/>
    </source>
</evidence>
<dbReference type="SUPFAM" id="SSF48452">
    <property type="entry name" value="TPR-like"/>
    <property type="match status" value="2"/>
</dbReference>
<dbReference type="RefSeq" id="WP_378998875.1">
    <property type="nucleotide sequence ID" value="NZ_JBHSMT010000028.1"/>
</dbReference>
<evidence type="ECO:0000313" key="5">
    <source>
        <dbReference type="Proteomes" id="UP001596045"/>
    </source>
</evidence>
<dbReference type="PROSITE" id="PS50005">
    <property type="entry name" value="TPR"/>
    <property type="match status" value="2"/>
</dbReference>
<keyword evidence="5" id="KW-1185">Reference proteome</keyword>
<dbReference type="Pfam" id="PF14559">
    <property type="entry name" value="TPR_19"/>
    <property type="match status" value="1"/>
</dbReference>
<dbReference type="InterPro" id="IPR019734">
    <property type="entry name" value="TPR_rpt"/>
</dbReference>
<evidence type="ECO:0000313" key="4">
    <source>
        <dbReference type="EMBL" id="MFC5475513.1"/>
    </source>
</evidence>
<keyword evidence="2 3" id="KW-0802">TPR repeat</keyword>
<dbReference type="InterPro" id="IPR011990">
    <property type="entry name" value="TPR-like_helical_dom_sf"/>
</dbReference>
<dbReference type="Pfam" id="PF07719">
    <property type="entry name" value="TPR_2"/>
    <property type="match status" value="1"/>
</dbReference>
<dbReference type="Gene3D" id="1.25.40.10">
    <property type="entry name" value="Tetratricopeptide repeat domain"/>
    <property type="match status" value="1"/>
</dbReference>
<evidence type="ECO:0000256" key="3">
    <source>
        <dbReference type="PROSITE-ProRule" id="PRU00339"/>
    </source>
</evidence>
<reference evidence="5" key="1">
    <citation type="journal article" date="2019" name="Int. J. Syst. Evol. Microbiol.">
        <title>The Global Catalogue of Microorganisms (GCM) 10K type strain sequencing project: providing services to taxonomists for standard genome sequencing and annotation.</title>
        <authorList>
            <consortium name="The Broad Institute Genomics Platform"/>
            <consortium name="The Broad Institute Genome Sequencing Center for Infectious Disease"/>
            <person name="Wu L."/>
            <person name="Ma J."/>
        </authorList>
    </citation>
    <scope>NUCLEOTIDE SEQUENCE [LARGE SCALE GENOMIC DNA]</scope>
    <source>
        <strain evidence="5">JCM 17066</strain>
    </source>
</reference>
<dbReference type="Pfam" id="PF13432">
    <property type="entry name" value="TPR_16"/>
    <property type="match status" value="1"/>
</dbReference>
<comment type="caution">
    <text evidence="4">The sequence shown here is derived from an EMBL/GenBank/DDBJ whole genome shotgun (WGS) entry which is preliminary data.</text>
</comment>
<feature type="repeat" description="TPR" evidence="3">
    <location>
        <begin position="306"/>
        <end position="339"/>
    </location>
</feature>